<sequence>MNRFMNRFRPQFNRKYRGFMEPMNMMSMDFQGRYMDSYGRMVDPKQYEFYGKYSDNDRYYGKSMYNYYGFYDNDRFHRYGNFMDFPERFMDMSGYQMDMNGKWMDTQGQNSNPYWNMFSSSRQGYNPGYSYGRNWFFPERFMDMSHYQMDMGGRYMDKSGRHCNPYYSHYRRYMSHPQMNFSQMHYPERFMDMSSYQMDIGGRYMDKWGCHINPFSTYYFGKQSYYPHNFWSQRKYMDMSFNQMDMQFNSMDMNSRNCDQLHYFRNFDMWNNQMDFDGHWMNMNNQSYQPPSFIRSQVYYNPYHFYTWMSRYYSQPEKFYDTTNYQVEFGGKWPSQEYECITQE</sequence>
<evidence type="ECO:0000313" key="2">
    <source>
        <dbReference type="RefSeq" id="XP_029640368.1"/>
    </source>
</evidence>
<organism evidence="1 2">
    <name type="scientific">Octopus sinensis</name>
    <name type="common">East Asian common octopus</name>
    <dbReference type="NCBI Taxonomy" id="2607531"/>
    <lineage>
        <taxon>Eukaryota</taxon>
        <taxon>Metazoa</taxon>
        <taxon>Spiralia</taxon>
        <taxon>Lophotrochozoa</taxon>
        <taxon>Mollusca</taxon>
        <taxon>Cephalopoda</taxon>
        <taxon>Coleoidea</taxon>
        <taxon>Octopodiformes</taxon>
        <taxon>Octopoda</taxon>
        <taxon>Incirrata</taxon>
        <taxon>Octopodidae</taxon>
        <taxon>Octopus</taxon>
    </lineage>
</organism>
<gene>
    <name evidence="2" type="primary">LOC115215306</name>
</gene>
<accession>A0A6P7SQH0</accession>
<proteinExistence type="predicted"/>
<protein>
    <submittedName>
        <fullName evidence="2">Uncharacterized protein LOC115215306</fullName>
    </submittedName>
</protein>
<keyword evidence="1" id="KW-1185">Reference proteome</keyword>
<name>A0A6P7SQH0_9MOLL</name>
<dbReference type="RefSeq" id="XP_029640368.1">
    <property type="nucleotide sequence ID" value="XM_029784508.2"/>
</dbReference>
<reference evidence="2" key="1">
    <citation type="submission" date="2025-08" db="UniProtKB">
        <authorList>
            <consortium name="RefSeq"/>
        </authorList>
    </citation>
    <scope>IDENTIFICATION</scope>
</reference>
<evidence type="ECO:0000313" key="1">
    <source>
        <dbReference type="Proteomes" id="UP000515154"/>
    </source>
</evidence>
<dbReference type="AlphaFoldDB" id="A0A6P7SQH0"/>
<dbReference type="KEGG" id="osn:115215306"/>
<dbReference type="Proteomes" id="UP000515154">
    <property type="component" value="Linkage group LG1"/>
</dbReference>